<evidence type="ECO:0000313" key="1">
    <source>
        <dbReference type="EMBL" id="PYI25430.1"/>
    </source>
</evidence>
<dbReference type="Proteomes" id="UP000248817">
    <property type="component" value="Unassembled WGS sequence"/>
</dbReference>
<organism evidence="1 2">
    <name type="scientific">Aspergillus indologenus CBS 114.80</name>
    <dbReference type="NCBI Taxonomy" id="1450541"/>
    <lineage>
        <taxon>Eukaryota</taxon>
        <taxon>Fungi</taxon>
        <taxon>Dikarya</taxon>
        <taxon>Ascomycota</taxon>
        <taxon>Pezizomycotina</taxon>
        <taxon>Eurotiomycetes</taxon>
        <taxon>Eurotiomycetidae</taxon>
        <taxon>Eurotiales</taxon>
        <taxon>Aspergillaceae</taxon>
        <taxon>Aspergillus</taxon>
        <taxon>Aspergillus subgen. Circumdati</taxon>
    </lineage>
</organism>
<name>A0A2V5IA81_9EURO</name>
<gene>
    <name evidence="1" type="ORF">BP00DRAFT_101395</name>
</gene>
<accession>A0A2V5IA81</accession>
<dbReference type="EMBL" id="KZ825647">
    <property type="protein sequence ID" value="PYI25430.1"/>
    <property type="molecule type" value="Genomic_DNA"/>
</dbReference>
<keyword evidence="2" id="KW-1185">Reference proteome</keyword>
<sequence length="98" mass="11128">MYLPGGDWSEEICDLAKGEWIENSDIDLECIILIVQLVFNQMLPPPELRDSIADIFGTLGGKDLQNHLEMQGHLIRFDLLETCDPKHSLSMRGRRFAG</sequence>
<proteinExistence type="predicted"/>
<protein>
    <submittedName>
        <fullName evidence="1">Uncharacterized protein</fullName>
    </submittedName>
</protein>
<reference evidence="1 2" key="1">
    <citation type="submission" date="2018-02" db="EMBL/GenBank/DDBJ databases">
        <title>The genomes of Aspergillus section Nigri reveals drivers in fungal speciation.</title>
        <authorList>
            <consortium name="DOE Joint Genome Institute"/>
            <person name="Vesth T.C."/>
            <person name="Nybo J."/>
            <person name="Theobald S."/>
            <person name="Brandl J."/>
            <person name="Frisvad J.C."/>
            <person name="Nielsen K.F."/>
            <person name="Lyhne E.K."/>
            <person name="Kogle M.E."/>
            <person name="Kuo A."/>
            <person name="Riley R."/>
            <person name="Clum A."/>
            <person name="Nolan M."/>
            <person name="Lipzen A."/>
            <person name="Salamov A."/>
            <person name="Henrissat B."/>
            <person name="Wiebenga A."/>
            <person name="De vries R.P."/>
            <person name="Grigoriev I.V."/>
            <person name="Mortensen U.H."/>
            <person name="Andersen M.R."/>
            <person name="Baker S.E."/>
        </authorList>
    </citation>
    <scope>NUCLEOTIDE SEQUENCE [LARGE SCALE GENOMIC DNA]</scope>
    <source>
        <strain evidence="1 2">CBS 114.80</strain>
    </source>
</reference>
<dbReference type="AlphaFoldDB" id="A0A2V5IA81"/>
<evidence type="ECO:0000313" key="2">
    <source>
        <dbReference type="Proteomes" id="UP000248817"/>
    </source>
</evidence>